<dbReference type="InterPro" id="IPR000045">
    <property type="entry name" value="Prepilin_IV_endopep_pep"/>
</dbReference>
<keyword evidence="9" id="KW-0489">Methyltransferase</keyword>
<dbReference type="InterPro" id="IPR010627">
    <property type="entry name" value="Prepilin_pept_A24_N"/>
</dbReference>
<feature type="domain" description="Prepilin peptidase A24 N-terminal" evidence="12">
    <location>
        <begin position="19"/>
        <end position="99"/>
    </location>
</feature>
<feature type="transmembrane region" description="Helical" evidence="10">
    <location>
        <begin position="187"/>
        <end position="204"/>
    </location>
</feature>
<dbReference type="InterPro" id="IPR050882">
    <property type="entry name" value="Prepilin_peptidase/N-MTase"/>
</dbReference>
<keyword evidence="7 10" id="KW-0472">Membrane</keyword>
<dbReference type="Pfam" id="PF01478">
    <property type="entry name" value="Peptidase_A24"/>
    <property type="match status" value="1"/>
</dbReference>
<feature type="transmembrane region" description="Helical" evidence="10">
    <location>
        <begin position="158"/>
        <end position="180"/>
    </location>
</feature>
<dbReference type="GO" id="GO:0005886">
    <property type="term" value="C:plasma membrane"/>
    <property type="evidence" value="ECO:0007669"/>
    <property type="project" value="UniProtKB-SubCell"/>
</dbReference>
<keyword evidence="3" id="KW-1003">Cell membrane</keyword>
<evidence type="ECO:0000256" key="8">
    <source>
        <dbReference type="RuleBase" id="RU003793"/>
    </source>
</evidence>
<dbReference type="EC" id="2.1.1.-" evidence="9"/>
<dbReference type="InterPro" id="IPR014032">
    <property type="entry name" value="Peptidase_A24A_bac"/>
</dbReference>
<keyword evidence="6 10" id="KW-1133">Transmembrane helix</keyword>
<dbReference type="GO" id="GO:0008168">
    <property type="term" value="F:methyltransferase activity"/>
    <property type="evidence" value="ECO:0007669"/>
    <property type="project" value="UniProtKB-KW"/>
</dbReference>
<accession>A0A9X1NM73</accession>
<keyword evidence="14" id="KW-1185">Reference proteome</keyword>
<keyword evidence="9" id="KW-0511">Multifunctional enzyme</keyword>
<feature type="transmembrane region" description="Helical" evidence="10">
    <location>
        <begin position="242"/>
        <end position="262"/>
    </location>
</feature>
<dbReference type="Proteomes" id="UP001138997">
    <property type="component" value="Unassembled WGS sequence"/>
</dbReference>
<keyword evidence="9" id="KW-0808">Transferase</keyword>
<evidence type="ECO:0000256" key="5">
    <source>
        <dbReference type="ARBA" id="ARBA00022692"/>
    </source>
</evidence>
<dbReference type="Gene3D" id="1.20.120.1220">
    <property type="match status" value="1"/>
</dbReference>
<dbReference type="GO" id="GO:0032259">
    <property type="term" value="P:methylation"/>
    <property type="evidence" value="ECO:0007669"/>
    <property type="project" value="UniProtKB-KW"/>
</dbReference>
<comment type="similarity">
    <text evidence="2 8">Belongs to the peptidase A24 family.</text>
</comment>
<evidence type="ECO:0000256" key="3">
    <source>
        <dbReference type="ARBA" id="ARBA00022475"/>
    </source>
</evidence>
<comment type="subcellular location">
    <subcellularLocation>
        <location evidence="1">Cell inner membrane</location>
        <topology evidence="1">Multi-pass membrane protein</topology>
    </subcellularLocation>
    <subcellularLocation>
        <location evidence="9">Cell membrane</location>
        <topology evidence="9">Multi-pass membrane protein</topology>
    </subcellularLocation>
</comment>
<feature type="transmembrane region" description="Helical" evidence="10">
    <location>
        <begin position="81"/>
        <end position="103"/>
    </location>
</feature>
<sequence length="268" mass="28051">MLGAEFPPVAILVAGLAGFGLLIGSFLNVVIVRVPQDRSVVTPRSACPTCGELISGFDNVPVLSWLLLRGRSRCCQERISLRYPVIEILTGVAFAAVALWKGWSWEVPGLLYLAAIGIALAVIDFDVHRLPNAIVLPSYPITAVLLVVAALGEGVPGALAGAAIGGVAMYVFYFVLMFVYPSGMGFGDVKLGGVLGLYLGWYGWEEAVVGGFAAFLLGAVVGLGAILFAGATRKSMIPFGPFMLAGAGLGLVYGTPLVDWYLGLSGLR</sequence>
<dbReference type="EMBL" id="JAJOMB010000029">
    <property type="protein sequence ID" value="MCD5316349.1"/>
    <property type="molecule type" value="Genomic_DNA"/>
</dbReference>
<keyword evidence="5 9" id="KW-0812">Transmembrane</keyword>
<feature type="transmembrane region" description="Helical" evidence="10">
    <location>
        <begin position="6"/>
        <end position="31"/>
    </location>
</feature>
<organism evidence="13 14">
    <name type="scientific">Kineosporia babensis</name>
    <dbReference type="NCBI Taxonomy" id="499548"/>
    <lineage>
        <taxon>Bacteria</taxon>
        <taxon>Bacillati</taxon>
        <taxon>Actinomycetota</taxon>
        <taxon>Actinomycetes</taxon>
        <taxon>Kineosporiales</taxon>
        <taxon>Kineosporiaceae</taxon>
        <taxon>Kineosporia</taxon>
    </lineage>
</organism>
<dbReference type="PANTHER" id="PTHR30487">
    <property type="entry name" value="TYPE 4 PREPILIN-LIKE PROTEINS LEADER PEPTIDE-PROCESSING ENZYME"/>
    <property type="match status" value="1"/>
</dbReference>
<evidence type="ECO:0000256" key="6">
    <source>
        <dbReference type="ARBA" id="ARBA00022989"/>
    </source>
</evidence>
<evidence type="ECO:0000259" key="12">
    <source>
        <dbReference type="Pfam" id="PF06750"/>
    </source>
</evidence>
<feature type="transmembrane region" description="Helical" evidence="10">
    <location>
        <begin position="134"/>
        <end position="152"/>
    </location>
</feature>
<dbReference type="AlphaFoldDB" id="A0A9X1NM73"/>
<feature type="transmembrane region" description="Helical" evidence="10">
    <location>
        <begin position="109"/>
        <end position="127"/>
    </location>
</feature>
<evidence type="ECO:0000256" key="4">
    <source>
        <dbReference type="ARBA" id="ARBA00022519"/>
    </source>
</evidence>
<keyword evidence="4" id="KW-0997">Cell inner membrane</keyword>
<feature type="transmembrane region" description="Helical" evidence="10">
    <location>
        <begin position="210"/>
        <end position="230"/>
    </location>
</feature>
<evidence type="ECO:0000259" key="11">
    <source>
        <dbReference type="Pfam" id="PF01478"/>
    </source>
</evidence>
<proteinExistence type="inferred from homology"/>
<evidence type="ECO:0000256" key="2">
    <source>
        <dbReference type="ARBA" id="ARBA00005801"/>
    </source>
</evidence>
<dbReference type="GO" id="GO:0006465">
    <property type="term" value="P:signal peptide processing"/>
    <property type="evidence" value="ECO:0007669"/>
    <property type="project" value="TreeGrafter"/>
</dbReference>
<keyword evidence="9" id="KW-0645">Protease</keyword>
<keyword evidence="9" id="KW-0378">Hydrolase</keyword>
<protein>
    <recommendedName>
        <fullName evidence="9">Prepilin leader peptidase/N-methyltransferase</fullName>
        <ecNumber evidence="9">2.1.1.-</ecNumber>
        <ecNumber evidence="9">3.4.23.43</ecNumber>
    </recommendedName>
</protein>
<gene>
    <name evidence="13" type="ORF">LR394_36175</name>
</gene>
<comment type="caution">
    <text evidence="13">The sequence shown here is derived from an EMBL/GenBank/DDBJ whole genome shotgun (WGS) entry which is preliminary data.</text>
</comment>
<reference evidence="13" key="1">
    <citation type="submission" date="2021-11" db="EMBL/GenBank/DDBJ databases">
        <title>Streptomyces corallinus and Kineosporia corallina sp. nov., two new coral-derived marine actinobacteria.</title>
        <authorList>
            <person name="Buangrab K."/>
            <person name="Sutthacheep M."/>
            <person name="Yeemin T."/>
            <person name="Harunari E."/>
            <person name="Igarashi Y."/>
            <person name="Sripreechasak P."/>
            <person name="Kanchanasin P."/>
            <person name="Tanasupawat S."/>
            <person name="Phongsopitanun W."/>
        </authorList>
    </citation>
    <scope>NUCLEOTIDE SEQUENCE</scope>
    <source>
        <strain evidence="13">JCM 31032</strain>
    </source>
</reference>
<evidence type="ECO:0000256" key="7">
    <source>
        <dbReference type="ARBA" id="ARBA00023136"/>
    </source>
</evidence>
<feature type="domain" description="Prepilin type IV endopeptidase peptidase" evidence="11">
    <location>
        <begin position="112"/>
        <end position="223"/>
    </location>
</feature>
<dbReference type="GO" id="GO:0004190">
    <property type="term" value="F:aspartic-type endopeptidase activity"/>
    <property type="evidence" value="ECO:0007669"/>
    <property type="project" value="UniProtKB-EC"/>
</dbReference>
<evidence type="ECO:0000256" key="1">
    <source>
        <dbReference type="ARBA" id="ARBA00004429"/>
    </source>
</evidence>
<evidence type="ECO:0000313" key="13">
    <source>
        <dbReference type="EMBL" id="MCD5316349.1"/>
    </source>
</evidence>
<comment type="catalytic activity">
    <reaction evidence="9">
        <text>Typically cleaves a -Gly-|-Phe- bond to release an N-terminal, basic peptide of 5-8 residues from type IV prepilin, and then N-methylates the new N-terminal amino group, the methyl donor being S-adenosyl-L-methionine.</text>
        <dbReference type="EC" id="3.4.23.43"/>
    </reaction>
</comment>
<comment type="function">
    <text evidence="9">Plays an essential role in type IV pili and type II pseudopili formation by proteolytically removing the leader sequence from substrate proteins and subsequently monomethylating the alpha-amino group of the newly exposed N-terminal phenylalanine.</text>
</comment>
<dbReference type="PRINTS" id="PR00864">
    <property type="entry name" value="PREPILNPTASE"/>
</dbReference>
<evidence type="ECO:0000256" key="10">
    <source>
        <dbReference type="SAM" id="Phobius"/>
    </source>
</evidence>
<dbReference type="RefSeq" id="WP_231449201.1">
    <property type="nucleotide sequence ID" value="NZ_JAJOMB010000029.1"/>
</dbReference>
<name>A0A9X1NM73_9ACTN</name>
<evidence type="ECO:0000313" key="14">
    <source>
        <dbReference type="Proteomes" id="UP001138997"/>
    </source>
</evidence>
<evidence type="ECO:0000256" key="9">
    <source>
        <dbReference type="RuleBase" id="RU003794"/>
    </source>
</evidence>
<dbReference type="EC" id="3.4.23.43" evidence="9"/>
<dbReference type="Pfam" id="PF06750">
    <property type="entry name" value="A24_N_bact"/>
    <property type="match status" value="1"/>
</dbReference>
<dbReference type="PANTHER" id="PTHR30487:SF0">
    <property type="entry name" value="PREPILIN LEADER PEPTIDASE_N-METHYLTRANSFERASE-RELATED"/>
    <property type="match status" value="1"/>
</dbReference>